<dbReference type="InterPro" id="IPR009071">
    <property type="entry name" value="HMG_box_dom"/>
</dbReference>
<dbReference type="GO" id="GO:0030182">
    <property type="term" value="P:neuron differentiation"/>
    <property type="evidence" value="ECO:0007669"/>
    <property type="project" value="TreeGrafter"/>
</dbReference>
<dbReference type="CDD" id="cd22029">
    <property type="entry name" value="HMG-box_SoxC"/>
    <property type="match status" value="1"/>
</dbReference>
<sequence length="518" mass="55254">MPEMDSTSNSNCSYSSSSSGAADSDNSLMAAAVPSSGGTSTRKRKAAEREAVVAASTASIVFGSFTVEKASPTPYSDATKCKKLVKHVKRPMNAFMVWSQIERRKITQNKPDMHNAEISKNLGARWKTLGEEDKQPYIEEAERLRVLHMQEYPDYKYRPRKKAKREDTPSSVGSSEHIPQRTSPRPLKQKEMKQEPGLILQAITPLVASPRSAGDQVLARSNSTGPRLKFKFCLNDSNDRSVMEHLATKGFAATAVLANQTGQSGLPSINFISSAISSSASSSTASDHFSFSDSPLAQVPASPGFSSTCSLSSHSGESMTSEGASLSPLPSAQTLATFGPASQTAFPSEVSDIERLLISISDGSSGTDTGMSSGRSSCSELLVPKEEYPACYVDLDYEKILDLLDSPDTASWDQCGSGGETMIGSWSPNMYGDYGGQHGFQHNGPACDMVGATSLSSASMSSSCTSASSGSIFEFPDYRSPEGSALLESEWLQGQTQPQPTAQQQQQTSAQNGLLSAH</sequence>
<evidence type="ECO:0000259" key="6">
    <source>
        <dbReference type="PROSITE" id="PS50118"/>
    </source>
</evidence>
<gene>
    <name evidence="7" type="primary">RvY_13237-1</name>
    <name evidence="7" type="synonym">RvY_13237.1</name>
    <name evidence="7" type="ORF">RvY_13237</name>
</gene>
<dbReference type="GO" id="GO:0005634">
    <property type="term" value="C:nucleus"/>
    <property type="evidence" value="ECO:0007669"/>
    <property type="project" value="UniProtKB-SubCell"/>
</dbReference>
<comment type="caution">
    <text evidence="7">The sequence shown here is derived from an EMBL/GenBank/DDBJ whole genome shotgun (WGS) entry which is preliminary data.</text>
</comment>
<accession>A0A1D1VPE7</accession>
<dbReference type="PANTHER" id="PTHR10270">
    <property type="entry name" value="SOX TRANSCRIPTION FACTOR"/>
    <property type="match status" value="1"/>
</dbReference>
<comment type="subcellular location">
    <subcellularLocation>
        <location evidence="1">Nucleus</location>
    </subcellularLocation>
</comment>
<feature type="compositionally biased region" description="Low complexity" evidence="5">
    <location>
        <begin position="493"/>
        <end position="511"/>
    </location>
</feature>
<feature type="compositionally biased region" description="Low complexity" evidence="5">
    <location>
        <begin position="1"/>
        <end position="27"/>
    </location>
</feature>
<reference evidence="7 8" key="1">
    <citation type="journal article" date="2016" name="Nat. Commun.">
        <title>Extremotolerant tardigrade genome and improved radiotolerance of human cultured cells by tardigrade-unique protein.</title>
        <authorList>
            <person name="Hashimoto T."/>
            <person name="Horikawa D.D."/>
            <person name="Saito Y."/>
            <person name="Kuwahara H."/>
            <person name="Kozuka-Hata H."/>
            <person name="Shin-I T."/>
            <person name="Minakuchi Y."/>
            <person name="Ohishi K."/>
            <person name="Motoyama A."/>
            <person name="Aizu T."/>
            <person name="Enomoto A."/>
            <person name="Kondo K."/>
            <person name="Tanaka S."/>
            <person name="Hara Y."/>
            <person name="Koshikawa S."/>
            <person name="Sagara H."/>
            <person name="Miura T."/>
            <person name="Yokobori S."/>
            <person name="Miyagawa K."/>
            <person name="Suzuki Y."/>
            <person name="Kubo T."/>
            <person name="Oyama M."/>
            <person name="Kohara Y."/>
            <person name="Fujiyama A."/>
            <person name="Arakawa K."/>
            <person name="Katayama T."/>
            <person name="Toyoda A."/>
            <person name="Kunieda T."/>
        </authorList>
    </citation>
    <scope>NUCLEOTIDE SEQUENCE [LARGE SCALE GENOMIC DNA]</scope>
    <source>
        <strain evidence="7 8">YOKOZUNA-1</strain>
    </source>
</reference>
<dbReference type="InterPro" id="IPR050140">
    <property type="entry name" value="SRY-related_HMG-box_TF-like"/>
</dbReference>
<evidence type="ECO:0000256" key="3">
    <source>
        <dbReference type="ARBA" id="ARBA00023242"/>
    </source>
</evidence>
<dbReference type="GO" id="GO:0000978">
    <property type="term" value="F:RNA polymerase II cis-regulatory region sequence-specific DNA binding"/>
    <property type="evidence" value="ECO:0007669"/>
    <property type="project" value="TreeGrafter"/>
</dbReference>
<dbReference type="PROSITE" id="PS50118">
    <property type="entry name" value="HMG_BOX_2"/>
    <property type="match status" value="1"/>
</dbReference>
<dbReference type="AlphaFoldDB" id="A0A1D1VPE7"/>
<feature type="region of interest" description="Disordered" evidence="5">
    <location>
        <begin position="1"/>
        <end position="50"/>
    </location>
</feature>
<dbReference type="GO" id="GO:0007420">
    <property type="term" value="P:brain development"/>
    <property type="evidence" value="ECO:0007669"/>
    <property type="project" value="TreeGrafter"/>
</dbReference>
<dbReference type="FunFam" id="1.10.30.10:FF:000007">
    <property type="entry name" value="Transcription factor SOX"/>
    <property type="match status" value="1"/>
</dbReference>
<evidence type="ECO:0000313" key="7">
    <source>
        <dbReference type="EMBL" id="GAV02706.1"/>
    </source>
</evidence>
<protein>
    <recommendedName>
        <fullName evidence="6">HMG box domain-containing protein</fullName>
    </recommendedName>
</protein>
<keyword evidence="8" id="KW-1185">Reference proteome</keyword>
<dbReference type="PANTHER" id="PTHR10270:SF323">
    <property type="entry name" value="TRANSCRIPTION FACTOR SOX-14-RELATED"/>
    <property type="match status" value="1"/>
</dbReference>
<feature type="region of interest" description="Disordered" evidence="5">
    <location>
        <begin position="155"/>
        <end position="193"/>
    </location>
</feature>
<feature type="region of interest" description="Disordered" evidence="5">
    <location>
        <begin position="484"/>
        <end position="518"/>
    </location>
</feature>
<dbReference type="Pfam" id="PF00505">
    <property type="entry name" value="HMG_box"/>
    <property type="match status" value="1"/>
</dbReference>
<dbReference type="EMBL" id="BDGG01000008">
    <property type="protein sequence ID" value="GAV02706.1"/>
    <property type="molecule type" value="Genomic_DNA"/>
</dbReference>
<evidence type="ECO:0000256" key="4">
    <source>
        <dbReference type="PROSITE-ProRule" id="PRU00267"/>
    </source>
</evidence>
<keyword evidence="3 4" id="KW-0539">Nucleus</keyword>
<name>A0A1D1VPE7_RAMVA</name>
<dbReference type="SUPFAM" id="SSF47095">
    <property type="entry name" value="HMG-box"/>
    <property type="match status" value="1"/>
</dbReference>
<feature type="domain" description="HMG box" evidence="6">
    <location>
        <begin position="88"/>
        <end position="156"/>
    </location>
</feature>
<feature type="DNA-binding region" description="HMG box" evidence="4">
    <location>
        <begin position="88"/>
        <end position="156"/>
    </location>
</feature>
<evidence type="ECO:0000313" key="8">
    <source>
        <dbReference type="Proteomes" id="UP000186922"/>
    </source>
</evidence>
<dbReference type="STRING" id="947166.A0A1D1VPE7"/>
<organism evidence="7 8">
    <name type="scientific">Ramazzottius varieornatus</name>
    <name type="common">Water bear</name>
    <name type="synonym">Tardigrade</name>
    <dbReference type="NCBI Taxonomy" id="947166"/>
    <lineage>
        <taxon>Eukaryota</taxon>
        <taxon>Metazoa</taxon>
        <taxon>Ecdysozoa</taxon>
        <taxon>Tardigrada</taxon>
        <taxon>Eutardigrada</taxon>
        <taxon>Parachela</taxon>
        <taxon>Hypsibioidea</taxon>
        <taxon>Ramazzottiidae</taxon>
        <taxon>Ramazzottius</taxon>
    </lineage>
</organism>
<feature type="region of interest" description="Disordered" evidence="5">
    <location>
        <begin position="308"/>
        <end position="327"/>
    </location>
</feature>
<dbReference type="InterPro" id="IPR036910">
    <property type="entry name" value="HMG_box_dom_sf"/>
</dbReference>
<evidence type="ECO:0000256" key="1">
    <source>
        <dbReference type="ARBA" id="ARBA00004123"/>
    </source>
</evidence>
<proteinExistence type="predicted"/>
<dbReference type="SMART" id="SM00398">
    <property type="entry name" value="HMG"/>
    <property type="match status" value="1"/>
</dbReference>
<evidence type="ECO:0000256" key="5">
    <source>
        <dbReference type="SAM" id="MobiDB-lite"/>
    </source>
</evidence>
<dbReference type="GO" id="GO:0000122">
    <property type="term" value="P:negative regulation of transcription by RNA polymerase II"/>
    <property type="evidence" value="ECO:0007669"/>
    <property type="project" value="TreeGrafter"/>
</dbReference>
<dbReference type="Gene3D" id="1.10.30.10">
    <property type="entry name" value="High mobility group box domain"/>
    <property type="match status" value="1"/>
</dbReference>
<dbReference type="GO" id="GO:0001228">
    <property type="term" value="F:DNA-binding transcription activator activity, RNA polymerase II-specific"/>
    <property type="evidence" value="ECO:0007669"/>
    <property type="project" value="TreeGrafter"/>
</dbReference>
<dbReference type="Proteomes" id="UP000186922">
    <property type="component" value="Unassembled WGS sequence"/>
</dbReference>
<dbReference type="OrthoDB" id="6247875at2759"/>
<evidence type="ECO:0000256" key="2">
    <source>
        <dbReference type="ARBA" id="ARBA00023125"/>
    </source>
</evidence>
<keyword evidence="2 4" id="KW-0238">DNA-binding</keyword>